<name>A0ABU1ZME2_9BURK</name>
<dbReference type="PANTHER" id="PTHR43531:SF5">
    <property type="entry name" value="METHYL-ACCEPTING CHEMOTAXIS PROTEIN III"/>
    <property type="match status" value="1"/>
</dbReference>
<gene>
    <name evidence="3" type="ORF">J2X15_001986</name>
</gene>
<reference evidence="3 4" key="1">
    <citation type="submission" date="2023-07" db="EMBL/GenBank/DDBJ databases">
        <title>Sorghum-associated microbial communities from plants grown in Nebraska, USA.</title>
        <authorList>
            <person name="Schachtman D."/>
        </authorList>
    </citation>
    <scope>NUCLEOTIDE SEQUENCE [LARGE SCALE GENOMIC DNA]</scope>
    <source>
        <strain evidence="3 4">BE308</strain>
    </source>
</reference>
<feature type="non-terminal residue" evidence="3">
    <location>
        <position position="80"/>
    </location>
</feature>
<dbReference type="SUPFAM" id="SSF158472">
    <property type="entry name" value="HAMP domain-like"/>
    <property type="match status" value="1"/>
</dbReference>
<dbReference type="Pfam" id="PF00672">
    <property type="entry name" value="HAMP"/>
    <property type="match status" value="1"/>
</dbReference>
<dbReference type="EMBL" id="JAVDXO010000003">
    <property type="protein sequence ID" value="MDR7306703.1"/>
    <property type="molecule type" value="Genomic_DNA"/>
</dbReference>
<evidence type="ECO:0000256" key="1">
    <source>
        <dbReference type="ARBA" id="ARBA00029447"/>
    </source>
</evidence>
<comment type="similarity">
    <text evidence="1">Belongs to the methyl-accepting chemotaxis (MCP) protein family.</text>
</comment>
<feature type="domain" description="HAMP" evidence="2">
    <location>
        <begin position="8"/>
        <end position="47"/>
    </location>
</feature>
<evidence type="ECO:0000313" key="4">
    <source>
        <dbReference type="Proteomes" id="UP001268089"/>
    </source>
</evidence>
<protein>
    <submittedName>
        <fullName evidence="3">Methyl-accepting chemotaxis protein</fullName>
    </submittedName>
</protein>
<dbReference type="PROSITE" id="PS50885">
    <property type="entry name" value="HAMP"/>
    <property type="match status" value="1"/>
</dbReference>
<organism evidence="3 4">
    <name type="scientific">Rhodoferax saidenbachensis</name>
    <dbReference type="NCBI Taxonomy" id="1484693"/>
    <lineage>
        <taxon>Bacteria</taxon>
        <taxon>Pseudomonadati</taxon>
        <taxon>Pseudomonadota</taxon>
        <taxon>Betaproteobacteria</taxon>
        <taxon>Burkholderiales</taxon>
        <taxon>Comamonadaceae</taxon>
        <taxon>Rhodoferax</taxon>
    </lineage>
</organism>
<dbReference type="PANTHER" id="PTHR43531">
    <property type="entry name" value="PROTEIN ICFG"/>
    <property type="match status" value="1"/>
</dbReference>
<dbReference type="RefSeq" id="WP_310342117.1">
    <property type="nucleotide sequence ID" value="NZ_JAVDXO010000003.1"/>
</dbReference>
<dbReference type="CDD" id="cd06225">
    <property type="entry name" value="HAMP"/>
    <property type="match status" value="1"/>
</dbReference>
<comment type="caution">
    <text evidence="3">The sequence shown here is derived from an EMBL/GenBank/DDBJ whole genome shotgun (WGS) entry which is preliminary data.</text>
</comment>
<proteinExistence type="inferred from homology"/>
<evidence type="ECO:0000313" key="3">
    <source>
        <dbReference type="EMBL" id="MDR7306703.1"/>
    </source>
</evidence>
<dbReference type="Gene3D" id="1.10.287.950">
    <property type="entry name" value="Methyl-accepting chemotaxis protein"/>
    <property type="match status" value="1"/>
</dbReference>
<keyword evidence="4" id="KW-1185">Reference proteome</keyword>
<sequence length="80" mass="8180">MKSAVGLAERVSNGDLRTQVAIGGTDEIGQLLGALTRMQTNLASVVGQVRQGSESVATASAEIAQGNHDLSARTEQQASA</sequence>
<dbReference type="Proteomes" id="UP001268089">
    <property type="component" value="Unassembled WGS sequence"/>
</dbReference>
<evidence type="ECO:0000259" key="2">
    <source>
        <dbReference type="PROSITE" id="PS50885"/>
    </source>
</evidence>
<accession>A0ABU1ZME2</accession>
<dbReference type="InterPro" id="IPR051310">
    <property type="entry name" value="MCP_chemotaxis"/>
</dbReference>
<dbReference type="InterPro" id="IPR003660">
    <property type="entry name" value="HAMP_dom"/>
</dbReference>